<reference evidence="2 3" key="1">
    <citation type="submission" date="2019-03" db="EMBL/GenBank/DDBJ databases">
        <title>Genomic Encyclopedia of Type Strains, Phase IV (KMG-IV): sequencing the most valuable type-strain genomes for metagenomic binning, comparative biology and taxonomic classification.</title>
        <authorList>
            <person name="Goeker M."/>
        </authorList>
    </citation>
    <scope>NUCLEOTIDE SEQUENCE [LARGE SCALE GENOMIC DNA]</scope>
    <source>
        <strain evidence="2 3">DSM 1709</strain>
    </source>
</reference>
<feature type="transmembrane region" description="Helical" evidence="1">
    <location>
        <begin position="45"/>
        <end position="77"/>
    </location>
</feature>
<dbReference type="AlphaFoldDB" id="A0A4R2M8G4"/>
<proteinExistence type="predicted"/>
<protein>
    <recommendedName>
        <fullName evidence="4">Transmembrane protein</fullName>
    </recommendedName>
</protein>
<evidence type="ECO:0000256" key="1">
    <source>
        <dbReference type="SAM" id="Phobius"/>
    </source>
</evidence>
<sequence length="91" mass="9142">MAAAVAAGLLLAAAGGACVYLASPHQRLAARAWPARPARAAGALLWAAALVALLQALLPLTAVLVLATWAMLAFTLLPYLGAGRTLRGGGR</sequence>
<dbReference type="RefSeq" id="WP_132646556.1">
    <property type="nucleotide sequence ID" value="NZ_CP181386.1"/>
</dbReference>
<evidence type="ECO:0000313" key="3">
    <source>
        <dbReference type="Proteomes" id="UP000295106"/>
    </source>
</evidence>
<dbReference type="EMBL" id="SLXD01000005">
    <property type="protein sequence ID" value="TCP02952.1"/>
    <property type="molecule type" value="Genomic_DNA"/>
</dbReference>
<evidence type="ECO:0008006" key="4">
    <source>
        <dbReference type="Google" id="ProtNLM"/>
    </source>
</evidence>
<evidence type="ECO:0000313" key="2">
    <source>
        <dbReference type="EMBL" id="TCP02952.1"/>
    </source>
</evidence>
<dbReference type="Proteomes" id="UP000295106">
    <property type="component" value="Unassembled WGS sequence"/>
</dbReference>
<dbReference type="GeneID" id="99684615"/>
<keyword evidence="1" id="KW-1133">Transmembrane helix</keyword>
<keyword evidence="1" id="KW-0472">Membrane</keyword>
<accession>A0A4R2M8G4</accession>
<keyword evidence="1" id="KW-0812">Transmembrane</keyword>
<comment type="caution">
    <text evidence="2">The sequence shown here is derived from an EMBL/GenBank/DDBJ whole genome shotgun (WGS) entry which is preliminary data.</text>
</comment>
<name>A0A4R2M8G4_RUBGE</name>
<organism evidence="2 3">
    <name type="scientific">Rubrivivax gelatinosus</name>
    <name type="common">Rhodocyclus gelatinosus</name>
    <name type="synonym">Rhodopseudomonas gelatinosa</name>
    <dbReference type="NCBI Taxonomy" id="28068"/>
    <lineage>
        <taxon>Bacteria</taxon>
        <taxon>Pseudomonadati</taxon>
        <taxon>Pseudomonadota</taxon>
        <taxon>Betaproteobacteria</taxon>
        <taxon>Burkholderiales</taxon>
        <taxon>Sphaerotilaceae</taxon>
        <taxon>Rubrivivax</taxon>
    </lineage>
</organism>
<gene>
    <name evidence="2" type="ORF">EV684_105118</name>
</gene>